<dbReference type="PANTHER" id="PTHR31223">
    <property type="entry name" value="LOG FAMILY PROTEIN YJL055W"/>
    <property type="match status" value="1"/>
</dbReference>
<sequence length="246" mass="26681">MPVITNRNIVTSNINDAASKHNPAKVVCVYCGSAFGNNPKFATEAAKLGELIASKNWGLVYGGGTTGLMGTVARGTTSQGGYVHGIIPQALIARERADTSIDEFNARVQETVDKHDGTTPVPEISDYGYTTVVSNMHLRKQIMAEEAEAFVALPGGYGTLEELMEVVTWSQLGIHQKPVVLFNMDGFYDLFMVFIKNAIKSGFISEKSGSIIVVANTAEEVISAIENYVVPEGRFKLNWDENISNI</sequence>
<evidence type="ECO:0008006" key="3">
    <source>
        <dbReference type="Google" id="ProtNLM"/>
    </source>
</evidence>
<dbReference type="NCBIfam" id="TIGR00730">
    <property type="entry name" value="Rossman fold protein, TIGR00730 family"/>
    <property type="match status" value="1"/>
</dbReference>
<evidence type="ECO:0000313" key="1">
    <source>
        <dbReference type="EMBL" id="ODQ81667.1"/>
    </source>
</evidence>
<name>A0A1E3QXC0_9ASCO</name>
<evidence type="ECO:0000313" key="2">
    <source>
        <dbReference type="Proteomes" id="UP000094336"/>
    </source>
</evidence>
<dbReference type="EMBL" id="KV454427">
    <property type="protein sequence ID" value="ODQ81667.1"/>
    <property type="molecule type" value="Genomic_DNA"/>
</dbReference>
<dbReference type="PANTHER" id="PTHR31223:SF70">
    <property type="entry name" value="LOG FAMILY PROTEIN YJL055W"/>
    <property type="match status" value="1"/>
</dbReference>
<dbReference type="FunFam" id="3.40.50.450:FF:000018">
    <property type="entry name" value="Lysine decarboxylase-like protein"/>
    <property type="match status" value="1"/>
</dbReference>
<dbReference type="GeneID" id="30145813"/>
<dbReference type="Proteomes" id="UP000094336">
    <property type="component" value="Unassembled WGS sequence"/>
</dbReference>
<dbReference type="OrthoDB" id="414463at2759"/>
<dbReference type="AlphaFoldDB" id="A0A1E3QXC0"/>
<dbReference type="Pfam" id="PF03641">
    <property type="entry name" value="Lysine_decarbox"/>
    <property type="match status" value="1"/>
</dbReference>
<dbReference type="RefSeq" id="XP_018986995.1">
    <property type="nucleotide sequence ID" value="XM_019127960.1"/>
</dbReference>
<protein>
    <recommendedName>
        <fullName evidence="3">Cytokinin riboside 5'-monophosphate phosphoribohydrolase</fullName>
    </recommendedName>
</protein>
<dbReference type="STRING" id="984486.A0A1E3QXC0"/>
<keyword evidence="2" id="KW-1185">Reference proteome</keyword>
<dbReference type="GO" id="GO:0014074">
    <property type="term" value="P:response to purine-containing compound"/>
    <property type="evidence" value="ECO:0007669"/>
    <property type="project" value="EnsemblFungi"/>
</dbReference>
<dbReference type="GO" id="GO:0005829">
    <property type="term" value="C:cytosol"/>
    <property type="evidence" value="ECO:0007669"/>
    <property type="project" value="TreeGrafter"/>
</dbReference>
<dbReference type="GO" id="GO:0009691">
    <property type="term" value="P:cytokinin biosynthetic process"/>
    <property type="evidence" value="ECO:0007669"/>
    <property type="project" value="InterPro"/>
</dbReference>
<dbReference type="SUPFAM" id="SSF102405">
    <property type="entry name" value="MCP/YpsA-like"/>
    <property type="match status" value="1"/>
</dbReference>
<accession>A0A1E3QXC0</accession>
<gene>
    <name evidence="1" type="ORF">BABINDRAFT_159928</name>
</gene>
<dbReference type="Gene3D" id="3.40.50.450">
    <property type="match status" value="1"/>
</dbReference>
<dbReference type="InterPro" id="IPR031100">
    <property type="entry name" value="LOG_fam"/>
</dbReference>
<dbReference type="InterPro" id="IPR005269">
    <property type="entry name" value="LOG"/>
</dbReference>
<proteinExistence type="predicted"/>
<reference evidence="2" key="1">
    <citation type="submission" date="2016-05" db="EMBL/GenBank/DDBJ databases">
        <title>Comparative genomics of biotechnologically important yeasts.</title>
        <authorList>
            <consortium name="DOE Joint Genome Institute"/>
            <person name="Riley R."/>
            <person name="Haridas S."/>
            <person name="Wolfe K.H."/>
            <person name="Lopes M.R."/>
            <person name="Hittinger C.T."/>
            <person name="Goker M."/>
            <person name="Salamov A."/>
            <person name="Wisecaver J."/>
            <person name="Long T.M."/>
            <person name="Aerts A.L."/>
            <person name="Barry K."/>
            <person name="Choi C."/>
            <person name="Clum A."/>
            <person name="Coughlan A.Y."/>
            <person name="Deshpande S."/>
            <person name="Douglass A.P."/>
            <person name="Hanson S.J."/>
            <person name="Klenk H.-P."/>
            <person name="Labutti K."/>
            <person name="Lapidus A."/>
            <person name="Lindquist E."/>
            <person name="Lipzen A."/>
            <person name="Meier-Kolthoff J.P."/>
            <person name="Ohm R.A."/>
            <person name="Otillar R.P."/>
            <person name="Pangilinan J."/>
            <person name="Peng Y."/>
            <person name="Rokas A."/>
            <person name="Rosa C.A."/>
            <person name="Scheuner C."/>
            <person name="Sibirny A.A."/>
            <person name="Slot J.C."/>
            <person name="Stielow J.B."/>
            <person name="Sun H."/>
            <person name="Kurtzman C.P."/>
            <person name="Blackwell M."/>
            <person name="Grigoriev I.V."/>
            <person name="Jeffries T.W."/>
        </authorList>
    </citation>
    <scope>NUCLEOTIDE SEQUENCE [LARGE SCALE GENOMIC DNA]</scope>
    <source>
        <strain evidence="2">NRRL Y-12698</strain>
    </source>
</reference>
<dbReference type="GO" id="GO:0016799">
    <property type="term" value="F:hydrolase activity, hydrolyzing N-glycosyl compounds"/>
    <property type="evidence" value="ECO:0007669"/>
    <property type="project" value="TreeGrafter"/>
</dbReference>
<organism evidence="1 2">
    <name type="scientific">Babjeviella inositovora NRRL Y-12698</name>
    <dbReference type="NCBI Taxonomy" id="984486"/>
    <lineage>
        <taxon>Eukaryota</taxon>
        <taxon>Fungi</taxon>
        <taxon>Dikarya</taxon>
        <taxon>Ascomycota</taxon>
        <taxon>Saccharomycotina</taxon>
        <taxon>Pichiomycetes</taxon>
        <taxon>Serinales incertae sedis</taxon>
        <taxon>Babjeviella</taxon>
    </lineage>
</organism>